<organism evidence="12 13">
    <name type="scientific">Eiseniibacteriota bacterium</name>
    <dbReference type="NCBI Taxonomy" id="2212470"/>
    <lineage>
        <taxon>Bacteria</taxon>
        <taxon>Candidatus Eiseniibacteriota</taxon>
    </lineage>
</organism>
<dbReference type="PANTHER" id="PTHR47466">
    <property type="match status" value="1"/>
</dbReference>
<evidence type="ECO:0000256" key="7">
    <source>
        <dbReference type="ARBA" id="ARBA00023049"/>
    </source>
</evidence>
<dbReference type="SUPFAM" id="SSF55486">
    <property type="entry name" value="Metalloproteases ('zincins'), catalytic domain"/>
    <property type="match status" value="1"/>
</dbReference>
<name>A0A538TXE0_UNCEI</name>
<keyword evidence="2" id="KW-0645">Protease</keyword>
<feature type="chain" id="PRO_5022226244" evidence="10">
    <location>
        <begin position="23"/>
        <end position="401"/>
    </location>
</feature>
<feature type="region of interest" description="Disordered" evidence="9">
    <location>
        <begin position="226"/>
        <end position="259"/>
    </location>
</feature>
<reference evidence="12 13" key="1">
    <citation type="journal article" date="2019" name="Nat. Microbiol.">
        <title>Mediterranean grassland soil C-N compound turnover is dependent on rainfall and depth, and is mediated by genomically divergent microorganisms.</title>
        <authorList>
            <person name="Diamond S."/>
            <person name="Andeer P.F."/>
            <person name="Li Z."/>
            <person name="Crits-Christoph A."/>
            <person name="Burstein D."/>
            <person name="Anantharaman K."/>
            <person name="Lane K.R."/>
            <person name="Thomas B.C."/>
            <person name="Pan C."/>
            <person name="Northen T.R."/>
            <person name="Banfield J.F."/>
        </authorList>
    </citation>
    <scope>NUCLEOTIDE SEQUENCE [LARGE SCALE GENOMIC DNA]</scope>
    <source>
        <strain evidence="12">WS_8</strain>
    </source>
</reference>
<dbReference type="GO" id="GO:0008237">
    <property type="term" value="F:metallopeptidase activity"/>
    <property type="evidence" value="ECO:0007669"/>
    <property type="project" value="UniProtKB-KW"/>
</dbReference>
<feature type="domain" description="Peptidase M43 pregnancy-associated plasma-A" evidence="11">
    <location>
        <begin position="202"/>
        <end position="284"/>
    </location>
</feature>
<evidence type="ECO:0000313" key="12">
    <source>
        <dbReference type="EMBL" id="TMQ68278.1"/>
    </source>
</evidence>
<feature type="signal peptide" evidence="10">
    <location>
        <begin position="1"/>
        <end position="22"/>
    </location>
</feature>
<dbReference type="InterPro" id="IPR024079">
    <property type="entry name" value="MetalloPept_cat_dom_sf"/>
</dbReference>
<keyword evidence="4 10" id="KW-0732">Signal</keyword>
<accession>A0A538TXE0</accession>
<dbReference type="NCBIfam" id="TIGR04183">
    <property type="entry name" value="Por_Secre_tail"/>
    <property type="match status" value="1"/>
</dbReference>
<dbReference type="GO" id="GO:0006508">
    <property type="term" value="P:proteolysis"/>
    <property type="evidence" value="ECO:0007669"/>
    <property type="project" value="UniProtKB-KW"/>
</dbReference>
<comment type="similarity">
    <text evidence="1">Belongs to the peptidase M43B family.</text>
</comment>
<dbReference type="PANTHER" id="PTHR47466:SF1">
    <property type="entry name" value="METALLOPROTEASE MEP1 (AFU_ORTHOLOGUE AFUA_1G07730)-RELATED"/>
    <property type="match status" value="1"/>
</dbReference>
<proteinExistence type="inferred from homology"/>
<evidence type="ECO:0000256" key="4">
    <source>
        <dbReference type="ARBA" id="ARBA00022729"/>
    </source>
</evidence>
<comment type="caution">
    <text evidence="12">The sequence shown here is derived from an EMBL/GenBank/DDBJ whole genome shotgun (WGS) entry which is preliminary data.</text>
</comment>
<keyword evidence="7" id="KW-0482">Metalloprotease</keyword>
<dbReference type="GO" id="GO:0046872">
    <property type="term" value="F:metal ion binding"/>
    <property type="evidence" value="ECO:0007669"/>
    <property type="project" value="UniProtKB-KW"/>
</dbReference>
<dbReference type="Proteomes" id="UP000316609">
    <property type="component" value="Unassembled WGS sequence"/>
</dbReference>
<evidence type="ECO:0000259" key="11">
    <source>
        <dbReference type="Pfam" id="PF05572"/>
    </source>
</evidence>
<evidence type="ECO:0000256" key="1">
    <source>
        <dbReference type="ARBA" id="ARBA00008721"/>
    </source>
</evidence>
<evidence type="ECO:0000256" key="10">
    <source>
        <dbReference type="SAM" id="SignalP"/>
    </source>
</evidence>
<gene>
    <name evidence="12" type="ORF">E6K78_02015</name>
</gene>
<feature type="compositionally biased region" description="Basic and acidic residues" evidence="9">
    <location>
        <begin position="247"/>
        <end position="256"/>
    </location>
</feature>
<keyword evidence="5" id="KW-0378">Hydrolase</keyword>
<dbReference type="Gene3D" id="3.40.390.10">
    <property type="entry name" value="Collagenase (Catalytic Domain)"/>
    <property type="match status" value="1"/>
</dbReference>
<sequence length="401" mass="42559">MSMNPRLLLSAALLALSPVAGWTGGLGDPSAASPTAGGAGVERCGTSSPTAADAVHVAAALGRWRQERNEAPTGGTIQVAVHVITDGVEGRVTDRQIEDQIRVLNQGFSATGFRFELATIDRTDDPIWFRISPGSIKEKRAKQALAIDPAHRLNLYLCAPAHDQLGWATLPYVSTEEDPMHGVVVHYGTLPGGFISGFDRGRTAVHEVGHYLGLFHAFPFGSKAPGDGVEDARSEASAALGRSTGRNRPDPGEDPIRNYMGYGDDASVTEFTAGQVARMTEAVAVYRPSLLGAAPRAAGREVAPEDAASPNDQTKAIEFRGAFPNPFHSETAIRFSVPHSQRVALRVYTLTGQLARTLIDAHLPAGSHSALLSSGDLPSGMYVLVLRVGQAQMTRSVILVR</sequence>
<dbReference type="AlphaFoldDB" id="A0A538TXE0"/>
<dbReference type="InterPro" id="IPR026444">
    <property type="entry name" value="Secre_tail"/>
</dbReference>
<keyword evidence="6" id="KW-0862">Zinc</keyword>
<evidence type="ECO:0000256" key="8">
    <source>
        <dbReference type="ARBA" id="ARBA00023157"/>
    </source>
</evidence>
<evidence type="ECO:0000256" key="9">
    <source>
        <dbReference type="SAM" id="MobiDB-lite"/>
    </source>
</evidence>
<evidence type="ECO:0000313" key="13">
    <source>
        <dbReference type="Proteomes" id="UP000316609"/>
    </source>
</evidence>
<keyword evidence="3" id="KW-0479">Metal-binding</keyword>
<evidence type="ECO:0000256" key="2">
    <source>
        <dbReference type="ARBA" id="ARBA00022670"/>
    </source>
</evidence>
<evidence type="ECO:0000256" key="5">
    <source>
        <dbReference type="ARBA" id="ARBA00022801"/>
    </source>
</evidence>
<evidence type="ECO:0000256" key="6">
    <source>
        <dbReference type="ARBA" id="ARBA00022833"/>
    </source>
</evidence>
<protein>
    <submittedName>
        <fullName evidence="12">T9SS type A sorting domain-containing protein</fullName>
    </submittedName>
</protein>
<dbReference type="CDD" id="cd04275">
    <property type="entry name" value="ZnMc_pappalysin_like"/>
    <property type="match status" value="1"/>
</dbReference>
<dbReference type="InterPro" id="IPR008754">
    <property type="entry name" value="Peptidase_M43"/>
</dbReference>
<evidence type="ECO:0000256" key="3">
    <source>
        <dbReference type="ARBA" id="ARBA00022723"/>
    </source>
</evidence>
<dbReference type="EMBL" id="VBOY01000013">
    <property type="protein sequence ID" value="TMQ68278.1"/>
    <property type="molecule type" value="Genomic_DNA"/>
</dbReference>
<dbReference type="Pfam" id="PF05572">
    <property type="entry name" value="Peptidase_M43"/>
    <property type="match status" value="1"/>
</dbReference>
<keyword evidence="8" id="KW-1015">Disulfide bond</keyword>